<accession>A0A422PV87</accession>
<dbReference type="EMBL" id="MKKU01000157">
    <property type="protein sequence ID" value="RNF21417.1"/>
    <property type="molecule type" value="Genomic_DNA"/>
</dbReference>
<evidence type="ECO:0008006" key="5">
    <source>
        <dbReference type="Google" id="ProtNLM"/>
    </source>
</evidence>
<evidence type="ECO:0000256" key="2">
    <source>
        <dbReference type="SAM" id="Phobius"/>
    </source>
</evidence>
<sequence length="428" mass="48015">MRDMGGVWFANIMSFFSGLFLFLRPRQTKGTGSRCSVDLLTLMQRRRVRSVSTRSGARCENHRGGAVSSRETVKKRRSSKVPLLVERSANRNELSQHDSETPACERRSQLVLRGDCTQRPSSASFSSRQVNMLPAFCVPHYRWSPLHTSCAHAVAEEHEAVIQWYEQNIRPGDVNLDDEVGTAWLSTARSRCDALCTFAQEHRTLYGSLDADKLQEMEACLFRLLLCVKGAEEHWSLLSTRSSVGASRKTTRTACQQTVPREKHISFAKPLFHFFSSVSLPENDEPSGGSLAGFASLALAEEDSAAEDEDVADAPYKGRSSGVYYGDIFSALEVVEAIPAEQPILEETNALSRPQPQQRLSGPIATECTVENVLHPVFHPYRLFLTIFGLGSGVWRRRRIPPWKKMWLYILVTSACCVLSLLVVCRRW</sequence>
<organism evidence="3 4">
    <name type="scientific">Trypanosoma conorhini</name>
    <dbReference type="NCBI Taxonomy" id="83891"/>
    <lineage>
        <taxon>Eukaryota</taxon>
        <taxon>Discoba</taxon>
        <taxon>Euglenozoa</taxon>
        <taxon>Kinetoplastea</taxon>
        <taxon>Metakinetoplastina</taxon>
        <taxon>Trypanosomatida</taxon>
        <taxon>Trypanosomatidae</taxon>
        <taxon>Trypanosoma</taxon>
    </lineage>
</organism>
<feature type="transmembrane region" description="Helical" evidence="2">
    <location>
        <begin position="6"/>
        <end position="23"/>
    </location>
</feature>
<feature type="transmembrane region" description="Helical" evidence="2">
    <location>
        <begin position="406"/>
        <end position="424"/>
    </location>
</feature>
<keyword evidence="4" id="KW-1185">Reference proteome</keyword>
<comment type="caution">
    <text evidence="3">The sequence shown here is derived from an EMBL/GenBank/DDBJ whole genome shotgun (WGS) entry which is preliminary data.</text>
</comment>
<dbReference type="OrthoDB" id="245205at2759"/>
<dbReference type="AlphaFoldDB" id="A0A422PV87"/>
<protein>
    <recommendedName>
        <fullName evidence="5">Transmembrane protein</fullName>
    </recommendedName>
</protein>
<keyword evidence="2" id="KW-1133">Transmembrane helix</keyword>
<evidence type="ECO:0000313" key="3">
    <source>
        <dbReference type="EMBL" id="RNF21417.1"/>
    </source>
</evidence>
<proteinExistence type="predicted"/>
<keyword evidence="2" id="KW-0472">Membrane</keyword>
<dbReference type="GeneID" id="40317002"/>
<gene>
    <name evidence="3" type="ORF">Tco025E_03391</name>
</gene>
<evidence type="ECO:0000313" key="4">
    <source>
        <dbReference type="Proteomes" id="UP000284403"/>
    </source>
</evidence>
<name>A0A422PV87_9TRYP</name>
<evidence type="ECO:0000256" key="1">
    <source>
        <dbReference type="SAM" id="MobiDB-lite"/>
    </source>
</evidence>
<reference evidence="3 4" key="1">
    <citation type="journal article" date="2018" name="BMC Genomics">
        <title>Genomic comparison of Trypanosoma conorhini and Trypanosoma rangeli to Trypanosoma cruzi strains of high and low virulence.</title>
        <authorList>
            <person name="Bradwell K.R."/>
            <person name="Koparde V.N."/>
            <person name="Matveyev A.V."/>
            <person name="Serrano M.G."/>
            <person name="Alves J.M."/>
            <person name="Parikh H."/>
            <person name="Huang B."/>
            <person name="Lee V."/>
            <person name="Espinosa-Alvarez O."/>
            <person name="Ortiz P.A."/>
            <person name="Costa-Martins A.G."/>
            <person name="Teixeira M.M."/>
            <person name="Buck G.A."/>
        </authorList>
    </citation>
    <scope>NUCLEOTIDE SEQUENCE [LARGE SCALE GENOMIC DNA]</scope>
    <source>
        <strain evidence="3 4">025E</strain>
    </source>
</reference>
<dbReference type="RefSeq" id="XP_029229520.1">
    <property type="nucleotide sequence ID" value="XM_029370309.1"/>
</dbReference>
<feature type="region of interest" description="Disordered" evidence="1">
    <location>
        <begin position="52"/>
        <end position="79"/>
    </location>
</feature>
<dbReference type="Proteomes" id="UP000284403">
    <property type="component" value="Unassembled WGS sequence"/>
</dbReference>
<keyword evidence="2" id="KW-0812">Transmembrane</keyword>